<dbReference type="OrthoDB" id="3828227at2"/>
<evidence type="ECO:0000259" key="2">
    <source>
        <dbReference type="PROSITE" id="PS51841"/>
    </source>
</evidence>
<dbReference type="RefSeq" id="WP_093655897.1">
    <property type="nucleotide sequence ID" value="NZ_FNHI01000011.1"/>
</dbReference>
<keyword evidence="4" id="KW-1185">Reference proteome</keyword>
<evidence type="ECO:0000313" key="4">
    <source>
        <dbReference type="Proteomes" id="UP000199063"/>
    </source>
</evidence>
<dbReference type="Pfam" id="PF00932">
    <property type="entry name" value="LTD"/>
    <property type="match status" value="1"/>
</dbReference>
<sequence>MKLRYAASAAAVAAATAAGLLTATPAHAAGGVSIYRVSYNSPGSDTGSNTSLNGEWVQLYNSSSSAISIQGWKLRDVTGYTYTFSGKIGARSYLKVHTGKGSNTAGYRYWGRSWYVWNNTGDTAYLRKSTGTLVDSCKWGSTGSSKYC</sequence>
<feature type="chain" id="PRO_5011586522" evidence="1">
    <location>
        <begin position="29"/>
        <end position="148"/>
    </location>
</feature>
<organism evidence="3 4">
    <name type="scientific">Streptomyces wuyuanensis</name>
    <dbReference type="NCBI Taxonomy" id="1196353"/>
    <lineage>
        <taxon>Bacteria</taxon>
        <taxon>Bacillati</taxon>
        <taxon>Actinomycetota</taxon>
        <taxon>Actinomycetes</taxon>
        <taxon>Kitasatosporales</taxon>
        <taxon>Streptomycetaceae</taxon>
        <taxon>Streptomyces</taxon>
    </lineage>
</organism>
<evidence type="ECO:0000256" key="1">
    <source>
        <dbReference type="SAM" id="SignalP"/>
    </source>
</evidence>
<dbReference type="InterPro" id="IPR036415">
    <property type="entry name" value="Lamin_tail_dom_sf"/>
</dbReference>
<proteinExistence type="predicted"/>
<evidence type="ECO:0000313" key="3">
    <source>
        <dbReference type="EMBL" id="SDM64883.1"/>
    </source>
</evidence>
<protein>
    <submittedName>
        <fullName evidence="3">Lamin Tail Domain</fullName>
    </submittedName>
</protein>
<dbReference type="Gene3D" id="2.60.40.1260">
    <property type="entry name" value="Lamin Tail domain"/>
    <property type="match status" value="1"/>
</dbReference>
<dbReference type="GeneID" id="40830842"/>
<accession>A0A1G9UYD9</accession>
<dbReference type="AlphaFoldDB" id="A0A1G9UYD9"/>
<feature type="domain" description="LTD" evidence="2">
    <location>
        <begin position="15"/>
        <end position="141"/>
    </location>
</feature>
<name>A0A1G9UYD9_9ACTN</name>
<dbReference type="STRING" id="1196353.SAMN05444921_111105"/>
<dbReference type="PROSITE" id="PS51841">
    <property type="entry name" value="LTD"/>
    <property type="match status" value="1"/>
</dbReference>
<reference evidence="4" key="1">
    <citation type="submission" date="2016-10" db="EMBL/GenBank/DDBJ databases">
        <authorList>
            <person name="Varghese N."/>
            <person name="Submissions S."/>
        </authorList>
    </citation>
    <scope>NUCLEOTIDE SEQUENCE [LARGE SCALE GENOMIC DNA]</scope>
    <source>
        <strain evidence="4">CGMCC 4.7042</strain>
    </source>
</reference>
<keyword evidence="1" id="KW-0732">Signal</keyword>
<gene>
    <name evidence="3" type="ORF">SAMN05444921_111105</name>
</gene>
<feature type="signal peptide" evidence="1">
    <location>
        <begin position="1"/>
        <end position="28"/>
    </location>
</feature>
<dbReference type="InterPro" id="IPR001322">
    <property type="entry name" value="Lamin_tail_dom"/>
</dbReference>
<dbReference type="Proteomes" id="UP000199063">
    <property type="component" value="Unassembled WGS sequence"/>
</dbReference>
<dbReference type="SUPFAM" id="SSF74853">
    <property type="entry name" value="Lamin A/C globular tail domain"/>
    <property type="match status" value="1"/>
</dbReference>
<dbReference type="EMBL" id="FNHI01000011">
    <property type="protein sequence ID" value="SDM64883.1"/>
    <property type="molecule type" value="Genomic_DNA"/>
</dbReference>